<sequence length="335" mass="38826">MVDEIAFISRIPKLRSRSWLVLEPFSHLLWFTMIIVFIIVSYILYFISKWEINHNYNHKNISLSYRSIWLKLLAIIVNQHAHVVMKTTLKQRMILIGWIVGNMVLVIAYSTEYYTFLALPQYDDPLLTKNDLIKVTQKMDHYLFTLDGSIVMNLKNIESDDFKIIGANLAQNERFNVAQLEEGFDRIVQDSRFILIESRAAFKFLLKTYAQKAMLISNDILANDFLTVGFTRRSPIFDSFNSIISACSYFGFKQHWLNKLIILSETANIEEYSISSIQALTTKTTLAIDGLQINDLGSIFIIWSIGLSYSFLIFLLEIVMKFTTKSPGILDKMFE</sequence>
<keyword evidence="4" id="KW-1185">Reference proteome</keyword>
<gene>
    <name evidence="5" type="primary">LOC113794967</name>
</gene>
<dbReference type="PANTHER" id="PTHR22714">
    <property type="entry name" value="PROTEIN CBG02446-RELATED"/>
    <property type="match status" value="1"/>
</dbReference>
<feature type="transmembrane region" description="Helical" evidence="2">
    <location>
        <begin position="28"/>
        <end position="47"/>
    </location>
</feature>
<evidence type="ECO:0000313" key="5">
    <source>
        <dbReference type="RefSeq" id="XP_027200935.1"/>
    </source>
</evidence>
<organism evidence="4 5">
    <name type="scientific">Dermatophagoides pteronyssinus</name>
    <name type="common">European house dust mite</name>
    <dbReference type="NCBI Taxonomy" id="6956"/>
    <lineage>
        <taxon>Eukaryota</taxon>
        <taxon>Metazoa</taxon>
        <taxon>Ecdysozoa</taxon>
        <taxon>Arthropoda</taxon>
        <taxon>Chelicerata</taxon>
        <taxon>Arachnida</taxon>
        <taxon>Acari</taxon>
        <taxon>Acariformes</taxon>
        <taxon>Sarcoptiformes</taxon>
        <taxon>Astigmata</taxon>
        <taxon>Psoroptidia</taxon>
        <taxon>Analgoidea</taxon>
        <taxon>Pyroglyphidae</taxon>
        <taxon>Dermatophagoidinae</taxon>
        <taxon>Dermatophagoides</taxon>
    </lineage>
</organism>
<reference evidence="5" key="1">
    <citation type="submission" date="2025-08" db="UniProtKB">
        <authorList>
            <consortium name="RefSeq"/>
        </authorList>
    </citation>
    <scope>IDENTIFICATION</scope>
    <source>
        <strain evidence="5">Airmid</strain>
    </source>
</reference>
<dbReference type="RefSeq" id="XP_027200935.1">
    <property type="nucleotide sequence ID" value="XM_027345134.1"/>
</dbReference>
<dbReference type="OMA" id="ISKWEIN"/>
<feature type="transmembrane region" description="Helical" evidence="2">
    <location>
        <begin position="296"/>
        <end position="316"/>
    </location>
</feature>
<feature type="domain" description="Ionotropic glutamate receptor C-terminal" evidence="3">
    <location>
        <begin position="29"/>
        <end position="307"/>
    </location>
</feature>
<dbReference type="InterPro" id="IPR001320">
    <property type="entry name" value="Iontro_rcpt_C"/>
</dbReference>
<comment type="similarity">
    <text evidence="1">Belongs to the glutamate-gated ion channel (TC 1.A.10.1) family.</text>
</comment>
<keyword evidence="2" id="KW-0472">Membrane</keyword>
<accession>A0A6P6Y6L9</accession>
<proteinExistence type="inferred from homology"/>
<keyword evidence="2" id="KW-1133">Transmembrane helix</keyword>
<feature type="transmembrane region" description="Helical" evidence="2">
    <location>
        <begin position="93"/>
        <end position="111"/>
    </location>
</feature>
<protein>
    <submittedName>
        <fullName evidence="5">Uncharacterized protein LOC113794967</fullName>
    </submittedName>
</protein>
<evidence type="ECO:0000256" key="1">
    <source>
        <dbReference type="ARBA" id="ARBA00008685"/>
    </source>
</evidence>
<evidence type="ECO:0000259" key="3">
    <source>
        <dbReference type="Pfam" id="PF00060"/>
    </source>
</evidence>
<dbReference type="AlphaFoldDB" id="A0A6P6Y6L9"/>
<dbReference type="GO" id="GO:0016020">
    <property type="term" value="C:membrane"/>
    <property type="evidence" value="ECO:0007669"/>
    <property type="project" value="InterPro"/>
</dbReference>
<dbReference type="OrthoDB" id="6501534at2759"/>
<dbReference type="Gene3D" id="1.10.287.70">
    <property type="match status" value="1"/>
</dbReference>
<evidence type="ECO:0000256" key="2">
    <source>
        <dbReference type="SAM" id="Phobius"/>
    </source>
</evidence>
<dbReference type="GO" id="GO:0015276">
    <property type="term" value="F:ligand-gated monoatomic ion channel activity"/>
    <property type="evidence" value="ECO:0007669"/>
    <property type="project" value="InterPro"/>
</dbReference>
<keyword evidence="2" id="KW-0812">Transmembrane</keyword>
<dbReference type="InParanoid" id="A0A6P6Y6L9"/>
<name>A0A6P6Y6L9_DERPT</name>
<dbReference type="Proteomes" id="UP000515146">
    <property type="component" value="Unplaced"/>
</dbReference>
<evidence type="ECO:0000313" key="4">
    <source>
        <dbReference type="Proteomes" id="UP000515146"/>
    </source>
</evidence>
<dbReference type="Pfam" id="PF00060">
    <property type="entry name" value="Lig_chan"/>
    <property type="match status" value="1"/>
</dbReference>
<dbReference type="InterPro" id="IPR040128">
    <property type="entry name" value="T25E4.2-like"/>
</dbReference>
<dbReference type="KEGG" id="dpte:113794967"/>